<organism evidence="2 3">
    <name type="scientific">Azotobacter chroococcum</name>
    <dbReference type="NCBI Taxonomy" id="353"/>
    <lineage>
        <taxon>Bacteria</taxon>
        <taxon>Pseudomonadati</taxon>
        <taxon>Pseudomonadota</taxon>
        <taxon>Gammaproteobacteria</taxon>
        <taxon>Pseudomonadales</taxon>
        <taxon>Pseudomonadaceae</taxon>
        <taxon>Azotobacter</taxon>
    </lineage>
</organism>
<proteinExistence type="predicted"/>
<feature type="compositionally biased region" description="Basic and acidic residues" evidence="1">
    <location>
        <begin position="295"/>
        <end position="309"/>
    </location>
</feature>
<dbReference type="AlphaFoldDB" id="A0AA43Z3I9"/>
<dbReference type="Proteomes" id="UP000736384">
    <property type="component" value="Unassembled WGS sequence"/>
</dbReference>
<feature type="region of interest" description="Disordered" evidence="1">
    <location>
        <begin position="281"/>
        <end position="309"/>
    </location>
</feature>
<dbReference type="EMBL" id="JAAPAP010000002">
    <property type="protein sequence ID" value="NHN76258.1"/>
    <property type="molecule type" value="Genomic_DNA"/>
</dbReference>
<gene>
    <name evidence="2" type="ORF">HA520_02995</name>
</gene>
<accession>A0AA43Z3I9</accession>
<name>A0AA43Z3I9_9GAMM</name>
<comment type="caution">
    <text evidence="2">The sequence shown here is derived from an EMBL/GenBank/DDBJ whole genome shotgun (WGS) entry which is preliminary data.</text>
</comment>
<evidence type="ECO:0000313" key="2">
    <source>
        <dbReference type="EMBL" id="NHN76258.1"/>
    </source>
</evidence>
<sequence>MGSTTRGQYFLATALIASLTLSGCTHIGPNTVKVDRFDYSSAISDSWKQQTLLNIVKLRYMDLPVFVDVSSIVASYSLETGGSIAGQLSSADAIQRDSVVLGASGKYIDRPTITYVPLTGEKFLVGLLSPIDPKNIFSMLQSGYAADFILALTVESLNGVRNRSAVAGAMHEADPEFLRVLELLREIQAAGAVGMRVEEDKAKGTIAVLFMRRDDVAPDIQEKQKEVRRLLRLPEERQKFVLKYSPARGEEDELAVNSRSMLQIMAAFSSYMDVPEEHLKDRSAVPTAPITESGRPGKQESRIHIRSGKEKPEHAYTAVHYRNHWFWIDDSNWQAKRALVAVMFFFTLAETGGNNRLPVITIPAQ</sequence>
<evidence type="ECO:0000313" key="3">
    <source>
        <dbReference type="Proteomes" id="UP000736384"/>
    </source>
</evidence>
<dbReference type="RefSeq" id="WP_165891571.1">
    <property type="nucleotide sequence ID" value="NZ_JAAPAP010000002.1"/>
</dbReference>
<protein>
    <submittedName>
        <fullName evidence="2">Uncharacterized protein</fullName>
    </submittedName>
</protein>
<dbReference type="PROSITE" id="PS51257">
    <property type="entry name" value="PROKAR_LIPOPROTEIN"/>
    <property type="match status" value="1"/>
</dbReference>
<reference evidence="2" key="1">
    <citation type="submission" date="2020-03" db="EMBL/GenBank/DDBJ databases">
        <title>Genome assembly of Azotobacter chroococcum W5.</title>
        <authorList>
            <person name="Kannepalli A."/>
        </authorList>
    </citation>
    <scope>NUCLEOTIDE SEQUENCE</scope>
    <source>
        <strain evidence="2">W5</strain>
    </source>
</reference>
<evidence type="ECO:0000256" key="1">
    <source>
        <dbReference type="SAM" id="MobiDB-lite"/>
    </source>
</evidence>